<protein>
    <submittedName>
        <fullName evidence="1">Uncharacterized protein</fullName>
    </submittedName>
</protein>
<dbReference type="EMBL" id="CM029053">
    <property type="protein sequence ID" value="KAG2549077.1"/>
    <property type="molecule type" value="Genomic_DNA"/>
</dbReference>
<name>A0A8T0NI48_PANVG</name>
<comment type="caution">
    <text evidence="1">The sequence shown here is derived from an EMBL/GenBank/DDBJ whole genome shotgun (WGS) entry which is preliminary data.</text>
</comment>
<evidence type="ECO:0000313" key="1">
    <source>
        <dbReference type="EMBL" id="KAG2549077.1"/>
    </source>
</evidence>
<dbReference type="Proteomes" id="UP000823388">
    <property type="component" value="Chromosome 9K"/>
</dbReference>
<dbReference type="OrthoDB" id="661450at2759"/>
<proteinExistence type="predicted"/>
<evidence type="ECO:0000313" key="2">
    <source>
        <dbReference type="Proteomes" id="UP000823388"/>
    </source>
</evidence>
<gene>
    <name evidence="1" type="ORF">PVAP13_9KG294600</name>
</gene>
<sequence>MAAMYIANTSQCKDFTTLGTVKEDRSADLCTSLFILASESMGMTLPSVGGIRFANERRRQGGQQTVRDLAANVWIFLYDAISSSLPNIGITRTHPFPVLLPNPSPL</sequence>
<accession>A0A8T0NI48</accession>
<keyword evidence="2" id="KW-1185">Reference proteome</keyword>
<organism evidence="1 2">
    <name type="scientific">Panicum virgatum</name>
    <name type="common">Blackwell switchgrass</name>
    <dbReference type="NCBI Taxonomy" id="38727"/>
    <lineage>
        <taxon>Eukaryota</taxon>
        <taxon>Viridiplantae</taxon>
        <taxon>Streptophyta</taxon>
        <taxon>Embryophyta</taxon>
        <taxon>Tracheophyta</taxon>
        <taxon>Spermatophyta</taxon>
        <taxon>Magnoliopsida</taxon>
        <taxon>Liliopsida</taxon>
        <taxon>Poales</taxon>
        <taxon>Poaceae</taxon>
        <taxon>PACMAD clade</taxon>
        <taxon>Panicoideae</taxon>
        <taxon>Panicodae</taxon>
        <taxon>Paniceae</taxon>
        <taxon>Panicinae</taxon>
        <taxon>Panicum</taxon>
        <taxon>Panicum sect. Hiantes</taxon>
    </lineage>
</organism>
<reference evidence="1" key="1">
    <citation type="submission" date="2020-05" db="EMBL/GenBank/DDBJ databases">
        <title>WGS assembly of Panicum virgatum.</title>
        <authorList>
            <person name="Lovell J.T."/>
            <person name="Jenkins J."/>
            <person name="Shu S."/>
            <person name="Juenger T.E."/>
            <person name="Schmutz J."/>
        </authorList>
    </citation>
    <scope>NUCLEOTIDE SEQUENCE</scope>
    <source>
        <strain evidence="1">AP13</strain>
    </source>
</reference>
<dbReference type="AlphaFoldDB" id="A0A8T0NI48"/>